<dbReference type="Proteomes" id="UP000284333">
    <property type="component" value="Unassembled WGS sequence"/>
</dbReference>
<evidence type="ECO:0000256" key="2">
    <source>
        <dbReference type="SAM" id="MobiDB-lite"/>
    </source>
</evidence>
<protein>
    <submittedName>
        <fullName evidence="4">FAD-binding protein</fullName>
    </submittedName>
</protein>
<dbReference type="EMBL" id="RKLN01000001">
    <property type="protein sequence ID" value="RVW06065.1"/>
    <property type="molecule type" value="Genomic_DNA"/>
</dbReference>
<sequence length="436" mass="48316">MAQHTWRNWARTHSSTPHRFETPRSVAELSTLVAKAAEQGLHVKPVGAGHSFTGVAVTDGVLVSLDNIAGIESVRTTPEGPVATVLAGTRLRSLNDQLWDRGLAMINLGDIDVQSIAGALSTGTHGTGAQFGGLATVIRGLQIVLADGSVVDCSDSENPDLYQAAKIGLGAIGIISKLDLAVQPAFTLRAVESPARLDETLEGLEHDLATVDHFEFYWFPHTNRVLTKRNTRLPGDSPLQPVSPIRSFIDDELLSNTVFEGVNRVTTAVPSAIPQINQISARALSAREFTDRSYRVFASPRRVRFREMEYAVPQETVKDTLREISTWLDRSDCRIAFPVEVRFAPADDLWMSTASGRDSAYIAVHQYYRRDHREYFDAVEAIARAVDGRPHWGKMHSRTAADLRPTYARFDDFCAVRDKYDPSRVFDNDYLRQVLA</sequence>
<proteinExistence type="predicted"/>
<feature type="domain" description="FAD-binding PCMH-type" evidence="3">
    <location>
        <begin position="12"/>
        <end position="185"/>
    </location>
</feature>
<dbReference type="InterPro" id="IPR006094">
    <property type="entry name" value="Oxid_FAD_bind_N"/>
</dbReference>
<dbReference type="InterPro" id="IPR010031">
    <property type="entry name" value="FAD_lactone_oxidase-like"/>
</dbReference>
<organism evidence="4 5">
    <name type="scientific">Rhodococcus spongiicola</name>
    <dbReference type="NCBI Taxonomy" id="2487352"/>
    <lineage>
        <taxon>Bacteria</taxon>
        <taxon>Bacillati</taxon>
        <taxon>Actinomycetota</taxon>
        <taxon>Actinomycetes</taxon>
        <taxon>Mycobacteriales</taxon>
        <taxon>Nocardiaceae</taxon>
        <taxon>Rhodococcus</taxon>
    </lineage>
</organism>
<dbReference type="RefSeq" id="WP_127944655.1">
    <property type="nucleotide sequence ID" value="NZ_RKLN01000001.1"/>
</dbReference>
<dbReference type="SUPFAM" id="SSF56176">
    <property type="entry name" value="FAD-binding/transporter-associated domain-like"/>
    <property type="match status" value="1"/>
</dbReference>
<dbReference type="NCBIfam" id="TIGR01679">
    <property type="entry name" value="bact_FAD_ox"/>
    <property type="match status" value="1"/>
</dbReference>
<dbReference type="InterPro" id="IPR016169">
    <property type="entry name" value="FAD-bd_PCMH_sub2"/>
</dbReference>
<evidence type="ECO:0000259" key="3">
    <source>
        <dbReference type="PROSITE" id="PS51387"/>
    </source>
</evidence>
<dbReference type="GO" id="GO:0003885">
    <property type="term" value="F:D-arabinono-1,4-lactone oxidase activity"/>
    <property type="evidence" value="ECO:0007669"/>
    <property type="project" value="InterPro"/>
</dbReference>
<dbReference type="PANTHER" id="PTHR43762:SF1">
    <property type="entry name" value="D-ARABINONO-1,4-LACTONE OXIDASE"/>
    <property type="match status" value="1"/>
</dbReference>
<dbReference type="Gene3D" id="1.10.45.10">
    <property type="entry name" value="Vanillyl-alcohol Oxidase, Chain A, domain 4"/>
    <property type="match status" value="1"/>
</dbReference>
<dbReference type="Gene3D" id="3.30.43.10">
    <property type="entry name" value="Uridine Diphospho-n-acetylenolpyruvylglucosamine Reductase, domain 2"/>
    <property type="match status" value="1"/>
</dbReference>
<name>A0A438B4X7_9NOCA</name>
<feature type="region of interest" description="Disordered" evidence="2">
    <location>
        <begin position="1"/>
        <end position="21"/>
    </location>
</feature>
<dbReference type="AlphaFoldDB" id="A0A438B4X7"/>
<keyword evidence="5" id="KW-1185">Reference proteome</keyword>
<dbReference type="InterPro" id="IPR036318">
    <property type="entry name" value="FAD-bd_PCMH-like_sf"/>
</dbReference>
<dbReference type="InterPro" id="IPR016171">
    <property type="entry name" value="Vanillyl_alc_oxidase_C-sub2"/>
</dbReference>
<evidence type="ECO:0000256" key="1">
    <source>
        <dbReference type="ARBA" id="ARBA00023002"/>
    </source>
</evidence>
<dbReference type="GO" id="GO:0080049">
    <property type="term" value="F:L-gulono-1,4-lactone dehydrogenase activity"/>
    <property type="evidence" value="ECO:0007669"/>
    <property type="project" value="TreeGrafter"/>
</dbReference>
<evidence type="ECO:0000313" key="5">
    <source>
        <dbReference type="Proteomes" id="UP000284333"/>
    </source>
</evidence>
<gene>
    <name evidence="4" type="ORF">EF834_00945</name>
</gene>
<dbReference type="InterPro" id="IPR007173">
    <property type="entry name" value="ALO_C"/>
</dbReference>
<dbReference type="Gene3D" id="3.30.465.10">
    <property type="match status" value="1"/>
</dbReference>
<reference evidence="4 5" key="1">
    <citation type="submission" date="2018-11" db="EMBL/GenBank/DDBJ databases">
        <title>Rhodococcus spongicola sp. nov. and Rhodococcus xishaensis sp. nov. from marine sponges.</title>
        <authorList>
            <person name="Li L."/>
            <person name="Lin H.W."/>
        </authorList>
    </citation>
    <scope>NUCLEOTIDE SEQUENCE [LARGE SCALE GENOMIC DNA]</scope>
    <source>
        <strain evidence="4 5">LHW50502</strain>
    </source>
</reference>
<dbReference type="OrthoDB" id="9800184at2"/>
<dbReference type="PIRSF" id="PIRSF000136">
    <property type="entry name" value="LGO_GLO"/>
    <property type="match status" value="1"/>
</dbReference>
<dbReference type="Pfam" id="PF01565">
    <property type="entry name" value="FAD_binding_4"/>
    <property type="match status" value="1"/>
</dbReference>
<dbReference type="GO" id="GO:0016020">
    <property type="term" value="C:membrane"/>
    <property type="evidence" value="ECO:0007669"/>
    <property type="project" value="InterPro"/>
</dbReference>
<comment type="caution">
    <text evidence="4">The sequence shown here is derived from an EMBL/GenBank/DDBJ whole genome shotgun (WGS) entry which is preliminary data.</text>
</comment>
<dbReference type="Pfam" id="PF04030">
    <property type="entry name" value="ALO"/>
    <property type="match status" value="1"/>
</dbReference>
<accession>A0A438B4X7</accession>
<dbReference type="PANTHER" id="PTHR43762">
    <property type="entry name" value="L-GULONOLACTONE OXIDASE"/>
    <property type="match status" value="1"/>
</dbReference>
<dbReference type="PROSITE" id="PS51387">
    <property type="entry name" value="FAD_PCMH"/>
    <property type="match status" value="1"/>
</dbReference>
<dbReference type="InterPro" id="IPR016166">
    <property type="entry name" value="FAD-bd_PCMH"/>
</dbReference>
<dbReference type="InterPro" id="IPR016167">
    <property type="entry name" value="FAD-bd_PCMH_sub1"/>
</dbReference>
<dbReference type="Gene3D" id="3.30.70.2520">
    <property type="match status" value="1"/>
</dbReference>
<evidence type="ECO:0000313" key="4">
    <source>
        <dbReference type="EMBL" id="RVW06065.1"/>
    </source>
</evidence>
<keyword evidence="1" id="KW-0560">Oxidoreductase</keyword>
<dbReference type="GO" id="GO:0071949">
    <property type="term" value="F:FAD binding"/>
    <property type="evidence" value="ECO:0007669"/>
    <property type="project" value="InterPro"/>
</dbReference>